<evidence type="ECO:0000313" key="3">
    <source>
        <dbReference type="EMBL" id="AUX22121.1"/>
    </source>
</evidence>
<protein>
    <recommendedName>
        <fullName evidence="2">UPF0102 protein SOCEGT47_026220</fullName>
    </recommendedName>
</protein>
<dbReference type="HAMAP" id="MF_00048">
    <property type="entry name" value="UPF0102"/>
    <property type="match status" value="1"/>
</dbReference>
<dbReference type="PANTHER" id="PTHR34039">
    <property type="entry name" value="UPF0102 PROTEIN YRAN"/>
    <property type="match status" value="1"/>
</dbReference>
<dbReference type="GO" id="GO:0003676">
    <property type="term" value="F:nucleic acid binding"/>
    <property type="evidence" value="ECO:0007669"/>
    <property type="project" value="InterPro"/>
</dbReference>
<dbReference type="InterPro" id="IPR011856">
    <property type="entry name" value="tRNA_endonuc-like_dom_sf"/>
</dbReference>
<dbReference type="EMBL" id="CP012670">
    <property type="protein sequence ID" value="AUX22121.1"/>
    <property type="molecule type" value="Genomic_DNA"/>
</dbReference>
<dbReference type="Gene3D" id="3.40.1350.10">
    <property type="match status" value="1"/>
</dbReference>
<evidence type="ECO:0000313" key="4">
    <source>
        <dbReference type="Proteomes" id="UP000295781"/>
    </source>
</evidence>
<comment type="similarity">
    <text evidence="1 2">Belongs to the UPF0102 family.</text>
</comment>
<dbReference type="Proteomes" id="UP000295781">
    <property type="component" value="Chromosome"/>
</dbReference>
<name>A0A4P2PZG1_SORCE</name>
<dbReference type="OrthoDB" id="9794876at2"/>
<organism evidence="3 4">
    <name type="scientific">Sorangium cellulosum</name>
    <name type="common">Polyangium cellulosum</name>
    <dbReference type="NCBI Taxonomy" id="56"/>
    <lineage>
        <taxon>Bacteria</taxon>
        <taxon>Pseudomonadati</taxon>
        <taxon>Myxococcota</taxon>
        <taxon>Polyangia</taxon>
        <taxon>Polyangiales</taxon>
        <taxon>Polyangiaceae</taxon>
        <taxon>Sorangium</taxon>
    </lineage>
</organism>
<gene>
    <name evidence="3" type="ORF">SOCEGT47_026220</name>
</gene>
<proteinExistence type="inferred from homology"/>
<dbReference type="PANTHER" id="PTHR34039:SF1">
    <property type="entry name" value="UPF0102 PROTEIN YRAN"/>
    <property type="match status" value="1"/>
</dbReference>
<dbReference type="InterPro" id="IPR011335">
    <property type="entry name" value="Restrct_endonuc-II-like"/>
</dbReference>
<evidence type="ECO:0000256" key="1">
    <source>
        <dbReference type="ARBA" id="ARBA00006738"/>
    </source>
</evidence>
<dbReference type="Pfam" id="PF02021">
    <property type="entry name" value="UPF0102"/>
    <property type="match status" value="1"/>
</dbReference>
<accession>A0A4P2PZG1</accession>
<reference evidence="3 4" key="1">
    <citation type="submission" date="2015-09" db="EMBL/GenBank/DDBJ databases">
        <title>Sorangium comparison.</title>
        <authorList>
            <person name="Zaburannyi N."/>
            <person name="Bunk B."/>
            <person name="Overmann J."/>
            <person name="Mueller R."/>
        </authorList>
    </citation>
    <scope>NUCLEOTIDE SEQUENCE [LARGE SCALE GENOMIC DNA]</scope>
    <source>
        <strain evidence="3 4">So ceGT47</strain>
    </source>
</reference>
<sequence length="138" mass="14742">MAAARARVAAAPSSAAPPDARRALGARAEEAVVARLVAQGMEIVARNARVGRLEIDVIARDGPVIAIVEVRTRGPGSYVRALDSIDANKRARVRRAGERLWRARFSRVPGVERMRFDAASVTFLPGGEAAVEIVKAAF</sequence>
<dbReference type="SUPFAM" id="SSF52980">
    <property type="entry name" value="Restriction endonuclease-like"/>
    <property type="match status" value="1"/>
</dbReference>
<dbReference type="RefSeq" id="WP_129347336.1">
    <property type="nucleotide sequence ID" value="NZ_CP012670.1"/>
</dbReference>
<dbReference type="InterPro" id="IPR003509">
    <property type="entry name" value="UPF0102_YraN-like"/>
</dbReference>
<evidence type="ECO:0000256" key="2">
    <source>
        <dbReference type="HAMAP-Rule" id="MF_00048"/>
    </source>
</evidence>
<dbReference type="AlphaFoldDB" id="A0A4P2PZG1"/>